<organism evidence="3 4">
    <name type="scientific">Clydaea vesicula</name>
    <dbReference type="NCBI Taxonomy" id="447962"/>
    <lineage>
        <taxon>Eukaryota</taxon>
        <taxon>Fungi</taxon>
        <taxon>Fungi incertae sedis</taxon>
        <taxon>Chytridiomycota</taxon>
        <taxon>Chytridiomycota incertae sedis</taxon>
        <taxon>Chytridiomycetes</taxon>
        <taxon>Lobulomycetales</taxon>
        <taxon>Lobulomycetaceae</taxon>
        <taxon>Clydaea</taxon>
    </lineage>
</organism>
<evidence type="ECO:0000259" key="2">
    <source>
        <dbReference type="Pfam" id="PF12325"/>
    </source>
</evidence>
<evidence type="ECO:0000313" key="3">
    <source>
        <dbReference type="EMBL" id="KAJ3221599.1"/>
    </source>
</evidence>
<dbReference type="AlphaFoldDB" id="A0AAD5U1X2"/>
<dbReference type="Proteomes" id="UP001211065">
    <property type="component" value="Unassembled WGS sequence"/>
</dbReference>
<sequence length="1079" mass="124056">MSNWFNSGTADSWNSLLKQAVSTVESSIDKVLDIHNEKDASNTSLADALFGVSISEDLAISKQILSQQKIESDVECISTKILGKIVETKPLDFQPNEISNLTSKLNDVTGNFFGGLLTSECSSEDIVTQNGNNNLEKTKKSQSKFWMDIVLEPSSQKLLKRDETIEINENKKKQISLVNDEKDGFVDICMSLEVDMKNKTEAEKICALSQNNNQVIEENPIIDAEALFFNTADHHCDSKSGFFPTVLLNHMNQVDSSCEMSACEEKLTFDDVVANNKENFENAEDFAATEVTSPQIAGDSQSLKEVENLMEATNIFVNISESKNQHTMDSIHFNEKFDIYDNDIAINSNLYSAQLSENESLKKVICNLKKELFESEENLKKSLTLNQTLEIENINLKDSVGSFDNKIKKLENLESDANERVKDEFLKELHEKELVIINLKQSLSNSFVVTEEKTNQVAELLLEGDLNIRRNSFTNISKILLGENLSKQELKSREALKKQKLKLNEAETELKAMTLKFNNLQNEYSEVSKSLLEYKEKEKVNLASMKKFTEITDTHAKEISDLEKKCLLQKEKELQLQTTLDNVNNEFADAKIKFEETIAVAKREALDKEAESSTEIHKRLEDFQKNSENIISSLRREIIEVRSKLTRVEDESGWKEDMLRKELSSLQWKLQSSESRNEDMASSANDSTKPLLRQLESLQNQHNLAQKNWEAVEYRLSKKFAESETEKNETFSKYKLLKEKFNELNIAFNSNESILSEEKLRNYKVNLELKAVEEKLKIVELKNSELKLNFENLNIKHEAEIKQLIEMHQKNLKDRFEEEKKKKKTSKELSIKEKKIEENILEVEKKVVENTSEFNFIEKNFNKFEMEPAVQRYKSQISQLKTQLKMAIQTRDELADEIGTISNQIEEMKAKVYFLETEAKENSALKKRYLLSLEILGEKTEQVEELKNDILDIKNIFKLQINSLCVISGNEKSVLLLTKEGNLLSFSSEDRQPQSADNHLYHLHNANYLKEKEAKMNGIKISNLYYSNKDKLENSRNSEGLFFTYENGEKFFLMKIEKNLLLCIIGNNNSQFGMLSMKV</sequence>
<dbReference type="GO" id="GO:0005783">
    <property type="term" value="C:endoplasmic reticulum"/>
    <property type="evidence" value="ECO:0007669"/>
    <property type="project" value="TreeGrafter"/>
</dbReference>
<dbReference type="PANTHER" id="PTHR46515">
    <property type="entry name" value="TATA ELEMENT MODULATORY FACTOR TMF1"/>
    <property type="match status" value="1"/>
</dbReference>
<feature type="coiled-coil region" evidence="1">
    <location>
        <begin position="493"/>
        <end position="537"/>
    </location>
</feature>
<name>A0AAD5U1X2_9FUNG</name>
<feature type="coiled-coil region" evidence="1">
    <location>
        <begin position="870"/>
        <end position="911"/>
    </location>
</feature>
<dbReference type="PANTHER" id="PTHR46515:SF1">
    <property type="entry name" value="TATA ELEMENT MODULATORY FACTOR"/>
    <property type="match status" value="1"/>
</dbReference>
<gene>
    <name evidence="3" type="ORF">HK099_003359</name>
</gene>
<keyword evidence="4" id="KW-1185">Reference proteome</keyword>
<dbReference type="InterPro" id="IPR022091">
    <property type="entry name" value="TMF_TATA-bd"/>
</dbReference>
<protein>
    <recommendedName>
        <fullName evidence="2">TATA element modulatory factor 1 TATA binding domain-containing protein</fullName>
    </recommendedName>
</protein>
<evidence type="ECO:0000313" key="4">
    <source>
        <dbReference type="Proteomes" id="UP001211065"/>
    </source>
</evidence>
<dbReference type="GO" id="GO:0005794">
    <property type="term" value="C:Golgi apparatus"/>
    <property type="evidence" value="ECO:0007669"/>
    <property type="project" value="TreeGrafter"/>
</dbReference>
<dbReference type="Pfam" id="PF12325">
    <property type="entry name" value="TMF_TATA_bd"/>
    <property type="match status" value="1"/>
</dbReference>
<dbReference type="Gene3D" id="3.30.450.30">
    <property type="entry name" value="Dynein light chain 2a, cytoplasmic"/>
    <property type="match status" value="1"/>
</dbReference>
<feature type="coiled-coil region" evidence="1">
    <location>
        <begin position="764"/>
        <end position="796"/>
    </location>
</feature>
<comment type="caution">
    <text evidence="3">The sequence shown here is derived from an EMBL/GenBank/DDBJ whole genome shotgun (WGS) entry which is preliminary data.</text>
</comment>
<accession>A0AAD5U1X2</accession>
<dbReference type="InterPro" id="IPR052602">
    <property type="entry name" value="Growth_transcription_reg"/>
</dbReference>
<proteinExistence type="predicted"/>
<reference evidence="3" key="1">
    <citation type="submission" date="2020-05" db="EMBL/GenBank/DDBJ databases">
        <title>Phylogenomic resolution of chytrid fungi.</title>
        <authorList>
            <person name="Stajich J.E."/>
            <person name="Amses K."/>
            <person name="Simmons R."/>
            <person name="Seto K."/>
            <person name="Myers J."/>
            <person name="Bonds A."/>
            <person name="Quandt C.A."/>
            <person name="Barry K."/>
            <person name="Liu P."/>
            <person name="Grigoriev I."/>
            <person name="Longcore J.E."/>
            <person name="James T.Y."/>
        </authorList>
    </citation>
    <scope>NUCLEOTIDE SEQUENCE</scope>
    <source>
        <strain evidence="3">JEL0476</strain>
    </source>
</reference>
<keyword evidence="1" id="KW-0175">Coiled coil</keyword>
<feature type="domain" description="TATA element modulatory factor 1 TATA binding" evidence="2">
    <location>
        <begin position="865"/>
        <end position="964"/>
    </location>
</feature>
<evidence type="ECO:0000256" key="1">
    <source>
        <dbReference type="SAM" id="Coils"/>
    </source>
</evidence>
<dbReference type="EMBL" id="JADGJW010000220">
    <property type="protein sequence ID" value="KAJ3221599.1"/>
    <property type="molecule type" value="Genomic_DNA"/>
</dbReference>